<gene>
    <name evidence="2" type="ORF">A4R35_04260</name>
</gene>
<organism evidence="2 3">
    <name type="scientific">Thermogemmatispora tikiterensis</name>
    <dbReference type="NCBI Taxonomy" id="1825093"/>
    <lineage>
        <taxon>Bacteria</taxon>
        <taxon>Bacillati</taxon>
        <taxon>Chloroflexota</taxon>
        <taxon>Ktedonobacteria</taxon>
        <taxon>Thermogemmatisporales</taxon>
        <taxon>Thermogemmatisporaceae</taxon>
        <taxon>Thermogemmatispora</taxon>
    </lineage>
</organism>
<name>A0A328VAU8_9CHLR</name>
<protein>
    <submittedName>
        <fullName evidence="2">Uncharacterized protein</fullName>
    </submittedName>
</protein>
<reference evidence="2 3" key="1">
    <citation type="submission" date="2016-08" db="EMBL/GenBank/DDBJ databases">
        <title>Analysis of Carbohydrate Active Enzymes in Thermogemmatispora T81 Reveals Carbohydrate Degradation Ability.</title>
        <authorList>
            <person name="Tomazini A."/>
            <person name="Lal S."/>
            <person name="Stott M."/>
            <person name="Henrissat B."/>
            <person name="Polikarpov I."/>
            <person name="Sparling R."/>
            <person name="Levin D.B."/>
        </authorList>
    </citation>
    <scope>NUCLEOTIDE SEQUENCE [LARGE SCALE GENOMIC DNA]</scope>
    <source>
        <strain evidence="2 3">T81</strain>
    </source>
</reference>
<dbReference type="AlphaFoldDB" id="A0A328VAU8"/>
<evidence type="ECO:0000313" key="2">
    <source>
        <dbReference type="EMBL" id="RAQ94737.1"/>
    </source>
</evidence>
<keyword evidence="3" id="KW-1185">Reference proteome</keyword>
<keyword evidence="1" id="KW-0472">Membrane</keyword>
<sequence length="133" mass="14304">MSIFLFILLSLLVYIAALVTLVRATARLRYYRFDEAGFLGMAALDIVAAILLFSAVATPLVLLTGSTVENVEGRVLAFLLLLGIILVTGATAWRSLSWSPSSQTLSRLLGGIYCLLLALAALVCMVLIFLPGR</sequence>
<dbReference type="EMBL" id="MCIF01000002">
    <property type="protein sequence ID" value="RAQ94737.1"/>
    <property type="molecule type" value="Genomic_DNA"/>
</dbReference>
<keyword evidence="1" id="KW-1133">Transmembrane helix</keyword>
<accession>A0A328VAU8</accession>
<feature type="transmembrane region" description="Helical" evidence="1">
    <location>
        <begin position="75"/>
        <end position="96"/>
    </location>
</feature>
<dbReference type="RefSeq" id="WP_112426875.1">
    <property type="nucleotide sequence ID" value="NZ_MCIF01000002.1"/>
</dbReference>
<keyword evidence="1" id="KW-0812">Transmembrane</keyword>
<evidence type="ECO:0000313" key="3">
    <source>
        <dbReference type="Proteomes" id="UP000248706"/>
    </source>
</evidence>
<feature type="transmembrane region" description="Helical" evidence="1">
    <location>
        <begin position="40"/>
        <end position="63"/>
    </location>
</feature>
<evidence type="ECO:0000256" key="1">
    <source>
        <dbReference type="SAM" id="Phobius"/>
    </source>
</evidence>
<dbReference type="OrthoDB" id="9936157at2"/>
<feature type="transmembrane region" description="Helical" evidence="1">
    <location>
        <begin position="108"/>
        <end position="130"/>
    </location>
</feature>
<dbReference type="Proteomes" id="UP000248706">
    <property type="component" value="Unassembled WGS sequence"/>
</dbReference>
<proteinExistence type="predicted"/>
<comment type="caution">
    <text evidence="2">The sequence shown here is derived from an EMBL/GenBank/DDBJ whole genome shotgun (WGS) entry which is preliminary data.</text>
</comment>